<feature type="compositionally biased region" description="Basic and acidic residues" evidence="4">
    <location>
        <begin position="22"/>
        <end position="38"/>
    </location>
</feature>
<reference evidence="6" key="1">
    <citation type="journal article" date="2005" name="Nature">
        <title>The map-based sequence of the rice genome.</title>
        <authorList>
            <consortium name="International rice genome sequencing project (IRGSP)"/>
            <person name="Matsumoto T."/>
            <person name="Wu J."/>
            <person name="Kanamori H."/>
            <person name="Katayose Y."/>
            <person name="Fujisawa M."/>
            <person name="Namiki N."/>
            <person name="Mizuno H."/>
            <person name="Yamamoto K."/>
            <person name="Antonio B.A."/>
            <person name="Baba T."/>
            <person name="Sakata K."/>
            <person name="Nagamura Y."/>
            <person name="Aoki H."/>
            <person name="Arikawa K."/>
            <person name="Arita K."/>
            <person name="Bito T."/>
            <person name="Chiden Y."/>
            <person name="Fujitsuka N."/>
            <person name="Fukunaka R."/>
            <person name="Hamada M."/>
            <person name="Harada C."/>
            <person name="Hayashi A."/>
            <person name="Hijishita S."/>
            <person name="Honda M."/>
            <person name="Hosokawa S."/>
            <person name="Ichikawa Y."/>
            <person name="Idonuma A."/>
            <person name="Iijima M."/>
            <person name="Ikeda M."/>
            <person name="Ikeno M."/>
            <person name="Ito K."/>
            <person name="Ito S."/>
            <person name="Ito T."/>
            <person name="Ito Y."/>
            <person name="Ito Y."/>
            <person name="Iwabuchi A."/>
            <person name="Kamiya K."/>
            <person name="Karasawa W."/>
            <person name="Kurita K."/>
            <person name="Katagiri S."/>
            <person name="Kikuta A."/>
            <person name="Kobayashi H."/>
            <person name="Kobayashi N."/>
            <person name="Machita K."/>
            <person name="Maehara T."/>
            <person name="Masukawa M."/>
            <person name="Mizubayashi T."/>
            <person name="Mukai Y."/>
            <person name="Nagasaki H."/>
            <person name="Nagata Y."/>
            <person name="Naito S."/>
            <person name="Nakashima M."/>
            <person name="Nakama Y."/>
            <person name="Nakamichi Y."/>
            <person name="Nakamura M."/>
            <person name="Meguro A."/>
            <person name="Negishi M."/>
            <person name="Ohta I."/>
            <person name="Ohta T."/>
            <person name="Okamoto M."/>
            <person name="Ono N."/>
            <person name="Saji S."/>
            <person name="Sakaguchi M."/>
            <person name="Sakai K."/>
            <person name="Shibata M."/>
            <person name="Shimokawa T."/>
            <person name="Song J."/>
            <person name="Takazaki Y."/>
            <person name="Terasawa K."/>
            <person name="Tsugane M."/>
            <person name="Tsuji K."/>
            <person name="Ueda S."/>
            <person name="Waki K."/>
            <person name="Yamagata H."/>
            <person name="Yamamoto M."/>
            <person name="Yamamoto S."/>
            <person name="Yamane H."/>
            <person name="Yoshiki S."/>
            <person name="Yoshihara R."/>
            <person name="Yukawa K."/>
            <person name="Zhong H."/>
            <person name="Yano M."/>
            <person name="Yuan Q."/>
            <person name="Ouyang S."/>
            <person name="Liu J."/>
            <person name="Jones K.M."/>
            <person name="Gansberger K."/>
            <person name="Moffat K."/>
            <person name="Hill J."/>
            <person name="Bera J."/>
            <person name="Fadrosh D."/>
            <person name="Jin S."/>
            <person name="Johri S."/>
            <person name="Kim M."/>
            <person name="Overton L."/>
            <person name="Reardon M."/>
            <person name="Tsitrin T."/>
            <person name="Vuong H."/>
            <person name="Weaver B."/>
            <person name="Ciecko A."/>
            <person name="Tallon L."/>
            <person name="Jackson J."/>
            <person name="Pai G."/>
            <person name="Aken S.V."/>
            <person name="Utterback T."/>
            <person name="Reidmuller S."/>
            <person name="Feldblyum T."/>
            <person name="Hsiao J."/>
            <person name="Zismann V."/>
            <person name="Iobst S."/>
            <person name="de Vazeille A.R."/>
            <person name="Buell C.R."/>
            <person name="Ying K."/>
            <person name="Li Y."/>
            <person name="Lu T."/>
            <person name="Huang Y."/>
            <person name="Zhao Q."/>
            <person name="Feng Q."/>
            <person name="Zhang L."/>
            <person name="Zhu J."/>
            <person name="Weng Q."/>
            <person name="Mu J."/>
            <person name="Lu Y."/>
            <person name="Fan D."/>
            <person name="Liu Y."/>
            <person name="Guan J."/>
            <person name="Zhang Y."/>
            <person name="Yu S."/>
            <person name="Liu X."/>
            <person name="Zhang Y."/>
            <person name="Hong G."/>
            <person name="Han B."/>
            <person name="Choisne N."/>
            <person name="Demange N."/>
            <person name="Orjeda G."/>
            <person name="Samain S."/>
            <person name="Cattolico L."/>
            <person name="Pelletier E."/>
            <person name="Couloux A."/>
            <person name="Segurens B."/>
            <person name="Wincker P."/>
            <person name="D'Hont A."/>
            <person name="Scarpelli C."/>
            <person name="Weissenbach J."/>
            <person name="Salanoubat M."/>
            <person name="Quetier F."/>
            <person name="Yu Y."/>
            <person name="Kim H.R."/>
            <person name="Rambo T."/>
            <person name="Currie J."/>
            <person name="Collura K."/>
            <person name="Luo M."/>
            <person name="Yang T."/>
            <person name="Ammiraju J.S.S."/>
            <person name="Engler F."/>
            <person name="Soderlund C."/>
            <person name="Wing R.A."/>
            <person name="Palmer L.E."/>
            <person name="de la Bastide M."/>
            <person name="Spiegel L."/>
            <person name="Nascimento L."/>
            <person name="Zutavern T."/>
            <person name="O'Shaughnessy A."/>
            <person name="Dike S."/>
            <person name="Dedhia N."/>
            <person name="Preston R."/>
            <person name="Balija V."/>
            <person name="McCombie W.R."/>
            <person name="Chow T."/>
            <person name="Chen H."/>
            <person name="Chung M."/>
            <person name="Chen C."/>
            <person name="Shaw J."/>
            <person name="Wu H."/>
            <person name="Hsiao K."/>
            <person name="Chao Y."/>
            <person name="Chu M."/>
            <person name="Cheng C."/>
            <person name="Hour A."/>
            <person name="Lee P."/>
            <person name="Lin S."/>
            <person name="Lin Y."/>
            <person name="Liou J."/>
            <person name="Liu S."/>
            <person name="Hsing Y."/>
            <person name="Raghuvanshi S."/>
            <person name="Mohanty A."/>
            <person name="Bharti A.K."/>
            <person name="Gaur A."/>
            <person name="Gupta V."/>
            <person name="Kumar D."/>
            <person name="Ravi V."/>
            <person name="Vij S."/>
            <person name="Kapur A."/>
            <person name="Khurana P."/>
            <person name="Khurana P."/>
            <person name="Khurana J.P."/>
            <person name="Tyagi A.K."/>
            <person name="Gaikwad K."/>
            <person name="Singh A."/>
            <person name="Dalal V."/>
            <person name="Srivastava S."/>
            <person name="Dixit A."/>
            <person name="Pal A.K."/>
            <person name="Ghazi I.A."/>
            <person name="Yadav M."/>
            <person name="Pandit A."/>
            <person name="Bhargava A."/>
            <person name="Sureshbabu K."/>
            <person name="Batra K."/>
            <person name="Sharma T.R."/>
            <person name="Mohapatra T."/>
            <person name="Singh N.K."/>
            <person name="Messing J."/>
            <person name="Nelson A.B."/>
            <person name="Fuks G."/>
            <person name="Kavchok S."/>
            <person name="Keizer G."/>
            <person name="Linton E."/>
            <person name="Llaca V."/>
            <person name="Song R."/>
            <person name="Tanyolac B."/>
            <person name="Young S."/>
            <person name="Ho-Il K."/>
            <person name="Hahn J.H."/>
            <person name="Sangsakoo G."/>
            <person name="Vanavichit A."/>
            <person name="de Mattos Luiz.A.T."/>
            <person name="Zimmer P.D."/>
            <person name="Malone G."/>
            <person name="Dellagostin O."/>
            <person name="de Oliveira A.C."/>
            <person name="Bevan M."/>
            <person name="Bancroft I."/>
            <person name="Minx P."/>
            <person name="Cordum H."/>
            <person name="Wilson R."/>
            <person name="Cheng Z."/>
            <person name="Jin W."/>
            <person name="Jiang J."/>
            <person name="Leong S.A."/>
            <person name="Iwama H."/>
            <person name="Gojobori T."/>
            <person name="Itoh T."/>
            <person name="Niimura Y."/>
            <person name="Fujii Y."/>
            <person name="Habara T."/>
            <person name="Sakai H."/>
            <person name="Sato Y."/>
            <person name="Wilson G."/>
            <person name="Kumar K."/>
            <person name="McCouch S."/>
            <person name="Juretic N."/>
            <person name="Hoen D."/>
            <person name="Wright S."/>
            <person name="Bruskiewich R."/>
            <person name="Bureau T."/>
            <person name="Miyao A."/>
            <person name="Hirochika H."/>
            <person name="Nishikawa T."/>
            <person name="Kadowaki K."/>
            <person name="Sugiura M."/>
            <person name="Burr B."/>
            <person name="Sasaki T."/>
        </authorList>
    </citation>
    <scope>NUCLEOTIDE SEQUENCE [LARGE SCALE GENOMIC DNA]</scope>
    <source>
        <strain evidence="6">cv. Nipponbare</strain>
    </source>
</reference>
<dbReference type="Gene3D" id="1.20.5.190">
    <property type="match status" value="1"/>
</dbReference>
<dbReference type="PaxDb" id="39947-A0A0P0V864"/>
<accession>A0A0P0V864</accession>
<proteinExistence type="inferred from homology"/>
<feature type="region of interest" description="Disordered" evidence="4">
    <location>
        <begin position="22"/>
        <end position="54"/>
    </location>
</feature>
<evidence type="ECO:0000256" key="1">
    <source>
        <dbReference type="ARBA" id="ARBA00022860"/>
    </source>
</evidence>
<reference evidence="5 6" key="3">
    <citation type="journal article" date="2013" name="Rice">
        <title>Improvement of the Oryza sativa Nipponbare reference genome using next generation sequence and optical map data.</title>
        <authorList>
            <person name="Kawahara Y."/>
            <person name="de la Bastide M."/>
            <person name="Hamilton J.P."/>
            <person name="Kanamori H."/>
            <person name="McCombie W.R."/>
            <person name="Ouyang S."/>
            <person name="Schwartz D.C."/>
            <person name="Tanaka T."/>
            <person name="Wu J."/>
            <person name="Zhou S."/>
            <person name="Childs K.L."/>
            <person name="Davidson R.M."/>
            <person name="Lin H."/>
            <person name="Quesada-Ocampo L."/>
            <person name="Vaillancourt B."/>
            <person name="Sakai H."/>
            <person name="Lee S.S."/>
            <person name="Kim J."/>
            <person name="Numa H."/>
            <person name="Itoh T."/>
            <person name="Buell C.R."/>
            <person name="Matsumoto T."/>
        </authorList>
    </citation>
    <scope>NUCLEOTIDE SEQUENCE [LARGE SCALE GENOMIC DNA]</scope>
    <source>
        <strain evidence="6">cv. Nipponbare</strain>
    </source>
</reference>
<keyword evidence="6" id="KW-1185">Reference proteome</keyword>
<dbReference type="InterPro" id="IPR027417">
    <property type="entry name" value="P-loop_NTPase"/>
</dbReference>
<dbReference type="STRING" id="39947.A0A0P0V864"/>
<sequence>MGRIIRWLKKLLTGRKEAHKGLKENHAVSDGAEKEKSRWSFAKHRRSGVDSGRRPSEAALAAVAAVAVEPSEVRRPCHCGEVENAIARREKAAMVIQKAYRGYLARKALRALRSLVKLQALVRGYLVRKQAATTLHRLQALMRQQASSRAATRASYRKSMEQVMVVPICQAFAFHLAMQPMQNESDRFVWYVLLQRVGEDLCGGDPVEDDDAGAPPEALRQRGLQLRAQPADRRDGHVPPPLSVLPDSHPALPRSLVGLPHPGAHAAGAAVVLVADLHQAAPTPVDPAEPAPRARHPARQDGAQHPAPRRPAVRQLARQQERRRHGEGAALAPGRARQPALHGRHGLVSGEDAVPERAQAATGRRGAGEVEEIVLADDAGQRLLLRVLRGLPPRLLRGAQRRGGQRLLLGQNVVTRCKTVLPWMSCY</sequence>
<dbReference type="InterPro" id="IPR000048">
    <property type="entry name" value="IQ_motif_EF-hand-BS"/>
</dbReference>
<dbReference type="GO" id="GO:0005516">
    <property type="term" value="F:calmodulin binding"/>
    <property type="evidence" value="ECO:0007669"/>
    <property type="project" value="UniProtKB-KW"/>
</dbReference>
<keyword evidence="1" id="KW-0112">Calmodulin-binding</keyword>
<dbReference type="Pfam" id="PF00612">
    <property type="entry name" value="IQ"/>
    <property type="match status" value="2"/>
</dbReference>
<dbReference type="InParanoid" id="A0A0P0V864"/>
<evidence type="ECO:0000256" key="4">
    <source>
        <dbReference type="SAM" id="MobiDB-lite"/>
    </source>
</evidence>
<evidence type="ECO:0000313" key="6">
    <source>
        <dbReference type="Proteomes" id="UP000059680"/>
    </source>
</evidence>
<organism evidence="5 6">
    <name type="scientific">Oryza sativa subsp. japonica</name>
    <name type="common">Rice</name>
    <dbReference type="NCBI Taxonomy" id="39947"/>
    <lineage>
        <taxon>Eukaryota</taxon>
        <taxon>Viridiplantae</taxon>
        <taxon>Streptophyta</taxon>
        <taxon>Embryophyta</taxon>
        <taxon>Tracheophyta</taxon>
        <taxon>Spermatophyta</taxon>
        <taxon>Magnoliopsida</taxon>
        <taxon>Liliopsida</taxon>
        <taxon>Poales</taxon>
        <taxon>Poaceae</taxon>
        <taxon>BOP clade</taxon>
        <taxon>Oryzoideae</taxon>
        <taxon>Oryzeae</taxon>
        <taxon>Oryzinae</taxon>
        <taxon>Oryza</taxon>
        <taxon>Oryza sativa</taxon>
    </lineage>
</organism>
<evidence type="ECO:0000313" key="5">
    <source>
        <dbReference type="EMBL" id="BAS74290.1"/>
    </source>
</evidence>
<protein>
    <submittedName>
        <fullName evidence="5">Os01g0743100 protein</fullName>
    </submittedName>
</protein>
<feature type="region of interest" description="Disordered" evidence="4">
    <location>
        <begin position="227"/>
        <end position="249"/>
    </location>
</feature>
<name>A0A0P0V864_ORYSJ</name>
<dbReference type="Gramene" id="Os01t0743100-00">
    <property type="protein sequence ID" value="Os01t0743100-00"/>
    <property type="gene ID" value="Os01g0743100"/>
</dbReference>
<evidence type="ECO:0000256" key="2">
    <source>
        <dbReference type="ARBA" id="ARBA00024341"/>
    </source>
</evidence>
<dbReference type="PANTHER" id="PTHR32295:SF254">
    <property type="entry name" value="OS01G0743100 PROTEIN"/>
    <property type="match status" value="1"/>
</dbReference>
<dbReference type="EMBL" id="AP014957">
    <property type="protein sequence ID" value="BAS74290.1"/>
    <property type="molecule type" value="Genomic_DNA"/>
</dbReference>
<dbReference type="SMART" id="SM00015">
    <property type="entry name" value="IQ"/>
    <property type="match status" value="2"/>
</dbReference>
<dbReference type="PANTHER" id="PTHR32295">
    <property type="entry name" value="IQ-DOMAIN 5-RELATED"/>
    <property type="match status" value="1"/>
</dbReference>
<evidence type="ECO:0000256" key="3">
    <source>
        <dbReference type="ARBA" id="ARBA00045534"/>
    </source>
</evidence>
<dbReference type="SMR" id="A0A0P0V864"/>
<dbReference type="Proteomes" id="UP000059680">
    <property type="component" value="Chromosome 1"/>
</dbReference>
<dbReference type="SUPFAM" id="SSF52540">
    <property type="entry name" value="P-loop containing nucleoside triphosphate hydrolases"/>
    <property type="match status" value="1"/>
</dbReference>
<dbReference type="PROSITE" id="PS50096">
    <property type="entry name" value="IQ"/>
    <property type="match status" value="2"/>
</dbReference>
<feature type="region of interest" description="Disordered" evidence="4">
    <location>
        <begin position="282"/>
        <end position="341"/>
    </location>
</feature>
<dbReference type="AlphaFoldDB" id="A0A0P0V864"/>
<comment type="function">
    <text evidence="3">May be involved in cooperative interactions with calmodulins or calmodulin-like proteins. Recruits calmodulin proteins to microtubules, thus being a potential scaffold in cellular signaling and trafficking. May associate with nucleic acids and regulate gene expression at the transcriptional or post-transcriptional level.</text>
</comment>
<comment type="similarity">
    <text evidence="2">Belongs to the IQD family.</text>
</comment>
<gene>
    <name evidence="5" type="ordered locus">Os01g0743100</name>
    <name evidence="5" type="ORF">OSNPB_010743100</name>
</gene>
<dbReference type="eggNOG" id="ENOG502QVYZ">
    <property type="taxonomic scope" value="Eukaryota"/>
</dbReference>
<reference evidence="5 6" key="2">
    <citation type="journal article" date="2013" name="Plant Cell Physiol.">
        <title>Rice Annotation Project Database (RAP-DB): an integrative and interactive database for rice genomics.</title>
        <authorList>
            <person name="Sakai H."/>
            <person name="Lee S.S."/>
            <person name="Tanaka T."/>
            <person name="Numa H."/>
            <person name="Kim J."/>
            <person name="Kawahara Y."/>
            <person name="Wakimoto H."/>
            <person name="Yang C.C."/>
            <person name="Iwamoto M."/>
            <person name="Abe T."/>
            <person name="Yamada Y."/>
            <person name="Muto A."/>
            <person name="Inokuchi H."/>
            <person name="Ikemura T."/>
            <person name="Matsumoto T."/>
            <person name="Sasaki T."/>
            <person name="Itoh T."/>
        </authorList>
    </citation>
    <scope>NUCLEOTIDE SEQUENCE [LARGE SCALE GENOMIC DNA]</scope>
    <source>
        <strain evidence="6">cv. Nipponbare</strain>
    </source>
</reference>